<sequence>MSASYGKALAANGSFQQALTVIRGAQRADRPDWALLSAEGAILDQIGQGDAARRIYLRALSIVPDEPSVLNNLGLSYLLAGDLDNSELTLRRAASQPKATSRIRQNLALVLGLQGKYGEAEAVARNELDPEQAAANIAYLKSMMSQVDRWKELADGEKKTKRG</sequence>
<dbReference type="Gene3D" id="1.25.40.10">
    <property type="entry name" value="Tetratricopeptide repeat domain"/>
    <property type="match status" value="1"/>
</dbReference>
<evidence type="ECO:0000313" key="1">
    <source>
        <dbReference type="EMBL" id="ODN65599.1"/>
    </source>
</evidence>
<dbReference type="PATRIC" id="fig|1439726.3.peg.4821"/>
<comment type="caution">
    <text evidence="1">The sequence shown here is derived from an EMBL/GenBank/DDBJ whole genome shotgun (WGS) entry which is preliminary data.</text>
</comment>
<proteinExistence type="predicted"/>
<reference evidence="1 2" key="1">
    <citation type="submission" date="2016-07" db="EMBL/GenBank/DDBJ databases">
        <title>Draft Genome Sequence of Methylobrevis pamukkalensis PK2.</title>
        <authorList>
            <person name="Vasilenko O.V."/>
            <person name="Doronina N.V."/>
            <person name="Shmareva M.N."/>
            <person name="Tarlachkov S.V."/>
            <person name="Mustakhimov I."/>
            <person name="Trotsenko Y.A."/>
        </authorList>
    </citation>
    <scope>NUCLEOTIDE SEQUENCE [LARGE SCALE GENOMIC DNA]</scope>
    <source>
        <strain evidence="1 2">PK2</strain>
    </source>
</reference>
<keyword evidence="2" id="KW-1185">Reference proteome</keyword>
<accession>A0A1E3GNI5</accession>
<protein>
    <submittedName>
        <fullName evidence="1">Tetratricopeptide repeat protein</fullName>
    </submittedName>
</protein>
<gene>
    <name evidence="1" type="ORF">A6302_04515</name>
</gene>
<evidence type="ECO:0000313" key="2">
    <source>
        <dbReference type="Proteomes" id="UP000094622"/>
    </source>
</evidence>
<organism evidence="1 2">
    <name type="scientific">Methylobrevis pamukkalensis</name>
    <dbReference type="NCBI Taxonomy" id="1439726"/>
    <lineage>
        <taxon>Bacteria</taxon>
        <taxon>Pseudomonadati</taxon>
        <taxon>Pseudomonadota</taxon>
        <taxon>Alphaproteobacteria</taxon>
        <taxon>Hyphomicrobiales</taxon>
        <taxon>Pleomorphomonadaceae</taxon>
        <taxon>Methylobrevis</taxon>
    </lineage>
</organism>
<dbReference type="SUPFAM" id="SSF48452">
    <property type="entry name" value="TPR-like"/>
    <property type="match status" value="1"/>
</dbReference>
<dbReference type="Proteomes" id="UP000094622">
    <property type="component" value="Unassembled WGS sequence"/>
</dbReference>
<name>A0A1E3GNI5_9HYPH</name>
<dbReference type="RefSeq" id="WP_425349190.1">
    <property type="nucleotide sequence ID" value="NZ_MCRJ01000266.1"/>
</dbReference>
<dbReference type="InterPro" id="IPR011990">
    <property type="entry name" value="TPR-like_helical_dom_sf"/>
</dbReference>
<dbReference type="AlphaFoldDB" id="A0A1E3GNI5"/>
<dbReference type="EMBL" id="MCRJ01000266">
    <property type="protein sequence ID" value="ODN65599.1"/>
    <property type="molecule type" value="Genomic_DNA"/>
</dbReference>